<feature type="domain" description="Spermatogenesis-associated protein 6 N-terminal" evidence="4">
    <location>
        <begin position="10"/>
        <end position="148"/>
    </location>
</feature>
<evidence type="ECO:0000256" key="2">
    <source>
        <dbReference type="ARBA" id="ARBA00022553"/>
    </source>
</evidence>
<proteinExistence type="inferred from homology"/>
<feature type="compositionally biased region" description="Low complexity" evidence="3">
    <location>
        <begin position="181"/>
        <end position="192"/>
    </location>
</feature>
<dbReference type="GO" id="GO:0007283">
    <property type="term" value="P:spermatogenesis"/>
    <property type="evidence" value="ECO:0007669"/>
    <property type="project" value="InterPro"/>
</dbReference>
<dbReference type="Ensembl" id="ENSDCDT00010060582.1">
    <property type="protein sequence ID" value="ENSDCDP00010050161.1"/>
    <property type="gene ID" value="ENSDCDG00010029815.1"/>
</dbReference>
<dbReference type="InterPro" id="IPR042769">
    <property type="entry name" value="SPATA6_fam"/>
</dbReference>
<dbReference type="GeneID" id="114784439"/>
<dbReference type="GO" id="GO:0120212">
    <property type="term" value="C:sperm head-tail coupling apparatus"/>
    <property type="evidence" value="ECO:0007669"/>
    <property type="project" value="InterPro"/>
</dbReference>
<evidence type="ECO:0000256" key="1">
    <source>
        <dbReference type="ARBA" id="ARBA00006215"/>
    </source>
</evidence>
<feature type="compositionally biased region" description="Basic residues" evidence="3">
    <location>
        <begin position="170"/>
        <end position="180"/>
    </location>
</feature>
<dbReference type="PANTHER" id="PTHR16435">
    <property type="entry name" value="SPERMATOGENESIS-ASSOCIATED PROTEIN 6 SPATA6"/>
    <property type="match status" value="1"/>
</dbReference>
<dbReference type="RefSeq" id="XP_028825682.1">
    <property type="nucleotide sequence ID" value="XM_028969849.1"/>
</dbReference>
<evidence type="ECO:0000259" key="4">
    <source>
        <dbReference type="Pfam" id="PF14909"/>
    </source>
</evidence>
<feature type="region of interest" description="Disordered" evidence="3">
    <location>
        <begin position="170"/>
        <end position="196"/>
    </location>
</feature>
<comment type="similarity">
    <text evidence="1">Belongs to the SPATA6 family.</text>
</comment>
<gene>
    <name evidence="5" type="primary">SPATA6L</name>
</gene>
<dbReference type="AlphaFoldDB" id="A0AAY4E019"/>
<dbReference type="GeneTree" id="ENSGT00530000063821"/>
<dbReference type="GO" id="GO:0032027">
    <property type="term" value="F:myosin light chain binding"/>
    <property type="evidence" value="ECO:0007669"/>
    <property type="project" value="InterPro"/>
</dbReference>
<reference evidence="5" key="3">
    <citation type="submission" date="2025-09" db="UniProtKB">
        <authorList>
            <consortium name="Ensembl"/>
        </authorList>
    </citation>
    <scope>IDENTIFICATION</scope>
</reference>
<evidence type="ECO:0000256" key="3">
    <source>
        <dbReference type="SAM" id="MobiDB-lite"/>
    </source>
</evidence>
<protein>
    <recommendedName>
        <fullName evidence="4">Spermatogenesis-associated protein 6 N-terminal domain-containing protein</fullName>
    </recommendedName>
</protein>
<reference evidence="5" key="2">
    <citation type="submission" date="2025-08" db="UniProtKB">
        <authorList>
            <consortium name="Ensembl"/>
        </authorList>
    </citation>
    <scope>IDENTIFICATION</scope>
</reference>
<name>A0AAY4E019_9TELE</name>
<dbReference type="InterPro" id="IPR032732">
    <property type="entry name" value="SPATA6_N"/>
</dbReference>
<evidence type="ECO:0000313" key="5">
    <source>
        <dbReference type="Ensembl" id="ENSDCDP00010050161.1"/>
    </source>
</evidence>
<keyword evidence="6" id="KW-1185">Reference proteome</keyword>
<keyword evidence="2" id="KW-0597">Phosphoprotein</keyword>
<feature type="region of interest" description="Disordered" evidence="3">
    <location>
        <begin position="306"/>
        <end position="330"/>
    </location>
</feature>
<dbReference type="Proteomes" id="UP000694580">
    <property type="component" value="Chromosome 1"/>
</dbReference>
<dbReference type="Pfam" id="PF14909">
    <property type="entry name" value="SPATA6"/>
    <property type="match status" value="1"/>
</dbReference>
<sequence length="451" mass="50094">MPQKAMKVVVELRVRAVTCPGVHLTAKDDVYLNVCLMNQFRKTERLPAIFPLLLQEKMTFEKIFWHVADPGAVSKILEYETVVVELIQLIPPMGECLAFYEKDVRSFLFPEPKLVPSSSGLGREVLMTRGPAFPGICPRLEFTTRTTIIECSANSAEISNASMPLKVLTHKKSKKSKRQGRLSSLQRLSSCSPTRLRGQQIQKRALSAGPSLSPMCPQGPSLFEGFYSGSHRVAQQRPGSSLTVHSPESVCENCEQWQGEGQHSTSRFSPGMLRTNRRTISLLTSEAPQKPEEHCFRTFKRTCSSGWTPDEESWSSDTEEHAIDSQPRAYRPSPGLCRSLLSSQNVWENVQERLHALLASPKAVHRLASISAKNGVGTHLSTVPPQHACLMPLELHPPSCPTNPCRWAEPDPRLLPTNEGDRKSRGCAITVEARTTSAPAVPTVEPNHNHR</sequence>
<dbReference type="PANTHER" id="PTHR16435:SF5">
    <property type="entry name" value="SPERMATOGENESIS ASSOCIATED 6-LIKE PROTEIN"/>
    <property type="match status" value="1"/>
</dbReference>
<reference evidence="5 6" key="1">
    <citation type="submission" date="2020-06" db="EMBL/GenBank/DDBJ databases">
        <authorList>
            <consortium name="Wellcome Sanger Institute Data Sharing"/>
        </authorList>
    </citation>
    <scope>NUCLEOTIDE SEQUENCE [LARGE SCALE GENOMIC DNA]</scope>
</reference>
<evidence type="ECO:0000313" key="6">
    <source>
        <dbReference type="Proteomes" id="UP000694580"/>
    </source>
</evidence>
<organism evidence="5 6">
    <name type="scientific">Denticeps clupeoides</name>
    <name type="common">denticle herring</name>
    <dbReference type="NCBI Taxonomy" id="299321"/>
    <lineage>
        <taxon>Eukaryota</taxon>
        <taxon>Metazoa</taxon>
        <taxon>Chordata</taxon>
        <taxon>Craniata</taxon>
        <taxon>Vertebrata</taxon>
        <taxon>Euteleostomi</taxon>
        <taxon>Actinopterygii</taxon>
        <taxon>Neopterygii</taxon>
        <taxon>Teleostei</taxon>
        <taxon>Clupei</taxon>
        <taxon>Clupeiformes</taxon>
        <taxon>Denticipitoidei</taxon>
        <taxon>Denticipitidae</taxon>
        <taxon>Denticeps</taxon>
    </lineage>
</organism>
<accession>A0AAY4E019</accession>